<keyword evidence="1 4" id="KW-0808">Transferase</keyword>
<dbReference type="OrthoDB" id="9805460at2"/>
<feature type="domain" description="Malonyl-CoA:ACP transacylase (MAT)" evidence="6">
    <location>
        <begin position="6"/>
        <end position="296"/>
    </location>
</feature>
<evidence type="ECO:0000256" key="4">
    <source>
        <dbReference type="PIRNR" id="PIRNR000446"/>
    </source>
</evidence>
<dbReference type="Proteomes" id="UP000051131">
    <property type="component" value="Unassembled WGS sequence"/>
</dbReference>
<dbReference type="InterPro" id="IPR050858">
    <property type="entry name" value="Mal-CoA-ACP_Trans/PKS_FabD"/>
</dbReference>
<protein>
    <recommendedName>
        <fullName evidence="4">Malonyl CoA-acyl carrier protein transacylase</fullName>
        <ecNumber evidence="4">2.3.1.39</ecNumber>
    </recommendedName>
</protein>
<dbReference type="InterPro" id="IPR016035">
    <property type="entry name" value="Acyl_Trfase/lysoPLipase"/>
</dbReference>
<evidence type="ECO:0000256" key="5">
    <source>
        <dbReference type="PIRSR" id="PIRSR000446-1"/>
    </source>
</evidence>
<dbReference type="EMBL" id="AYZE01000015">
    <property type="protein sequence ID" value="KRM90306.1"/>
    <property type="molecule type" value="Genomic_DNA"/>
</dbReference>
<dbReference type="GO" id="GO:0006633">
    <property type="term" value="P:fatty acid biosynthetic process"/>
    <property type="evidence" value="ECO:0007669"/>
    <property type="project" value="TreeGrafter"/>
</dbReference>
<dbReference type="SUPFAM" id="SSF55048">
    <property type="entry name" value="Probable ACP-binding domain of malonyl-CoA ACP transacylase"/>
    <property type="match status" value="1"/>
</dbReference>
<comment type="similarity">
    <text evidence="4">Belongs to the fabD family.</text>
</comment>
<dbReference type="InterPro" id="IPR016036">
    <property type="entry name" value="Malonyl_transacylase_ACP-bd"/>
</dbReference>
<dbReference type="RefSeq" id="WP_057829427.1">
    <property type="nucleotide sequence ID" value="NZ_AYZE01000015.1"/>
</dbReference>
<keyword evidence="8" id="KW-1185">Reference proteome</keyword>
<dbReference type="InterPro" id="IPR014043">
    <property type="entry name" value="Acyl_transferase_dom"/>
</dbReference>
<gene>
    <name evidence="7" type="ORF">FC80_GL001207</name>
</gene>
<dbReference type="InterPro" id="IPR001227">
    <property type="entry name" value="Ac_transferase_dom_sf"/>
</dbReference>
<dbReference type="STRING" id="1423729.FC80_GL001207"/>
<evidence type="ECO:0000256" key="1">
    <source>
        <dbReference type="ARBA" id="ARBA00022679"/>
    </source>
</evidence>
<comment type="caution">
    <text evidence="7">The sequence shown here is derived from an EMBL/GenBank/DDBJ whole genome shotgun (WGS) entry which is preliminary data.</text>
</comment>
<organism evidence="7 8">
    <name type="scientific">Liquorilactobacillus cacaonum DSM 21116</name>
    <dbReference type="NCBI Taxonomy" id="1423729"/>
    <lineage>
        <taxon>Bacteria</taxon>
        <taxon>Bacillati</taxon>
        <taxon>Bacillota</taxon>
        <taxon>Bacilli</taxon>
        <taxon>Lactobacillales</taxon>
        <taxon>Lactobacillaceae</taxon>
        <taxon>Liquorilactobacillus</taxon>
    </lineage>
</organism>
<dbReference type="GO" id="GO:0005829">
    <property type="term" value="C:cytosol"/>
    <property type="evidence" value="ECO:0007669"/>
    <property type="project" value="TreeGrafter"/>
</dbReference>
<evidence type="ECO:0000313" key="8">
    <source>
        <dbReference type="Proteomes" id="UP000051131"/>
    </source>
</evidence>
<evidence type="ECO:0000256" key="3">
    <source>
        <dbReference type="ARBA" id="ARBA00048462"/>
    </source>
</evidence>
<feature type="active site" evidence="5">
    <location>
        <position position="91"/>
    </location>
</feature>
<dbReference type="AlphaFoldDB" id="A0A0R2CGS8"/>
<sequence length="312" mass="34908">MRIGFLFSGQGAQYTNMGLDFYQNDKLYRKVIDDVSSTIDIDLVEVLKNENQQLAQTKYVQPTIVAMSLGIFQMLKRDLPYLDIRAMLGLSLGEYAALIASDALSISDGIGVLKDRASYMQLDADEIDGAMLAVMKTDLEIITQICEQASNDEEVVTVANYNSPSQVVIGGHRQAVERALKLFKEKNIKKVIPLNVSGAFHTPLFQKTSFKMERRLASVEIKETRLPVYSNTIAEVFSSETLKQVLAQQVILPTHFGECLQKMISVNEVDTVVELGPGKTLCKFAKQIDKKLNCFNIENIETYNKFVEASQD</sequence>
<keyword evidence="2 4" id="KW-0012">Acyltransferase</keyword>
<dbReference type="SUPFAM" id="SSF52151">
    <property type="entry name" value="FabD/lysophospholipase-like"/>
    <property type="match status" value="1"/>
</dbReference>
<dbReference type="Gene3D" id="3.40.366.10">
    <property type="entry name" value="Malonyl-Coenzyme A Acyl Carrier Protein, domain 2"/>
    <property type="match status" value="1"/>
</dbReference>
<dbReference type="PANTHER" id="PTHR42681:SF1">
    <property type="entry name" value="MALONYL-COA-ACYL CARRIER PROTEIN TRANSACYLASE, MITOCHONDRIAL"/>
    <property type="match status" value="1"/>
</dbReference>
<dbReference type="GO" id="GO:0004314">
    <property type="term" value="F:[acyl-carrier-protein] S-malonyltransferase activity"/>
    <property type="evidence" value="ECO:0007669"/>
    <property type="project" value="UniProtKB-EC"/>
</dbReference>
<evidence type="ECO:0000256" key="2">
    <source>
        <dbReference type="ARBA" id="ARBA00023315"/>
    </source>
</evidence>
<comment type="catalytic activity">
    <reaction evidence="3 4">
        <text>holo-[ACP] + malonyl-CoA = malonyl-[ACP] + CoA</text>
        <dbReference type="Rhea" id="RHEA:41792"/>
        <dbReference type="Rhea" id="RHEA-COMP:9623"/>
        <dbReference type="Rhea" id="RHEA-COMP:9685"/>
        <dbReference type="ChEBI" id="CHEBI:57287"/>
        <dbReference type="ChEBI" id="CHEBI:57384"/>
        <dbReference type="ChEBI" id="CHEBI:64479"/>
        <dbReference type="ChEBI" id="CHEBI:78449"/>
        <dbReference type="EC" id="2.3.1.39"/>
    </reaction>
</comment>
<dbReference type="EC" id="2.3.1.39" evidence="4"/>
<reference evidence="7 8" key="1">
    <citation type="journal article" date="2015" name="Genome Announc.">
        <title>Expanding the biotechnology potential of lactobacilli through comparative genomics of 213 strains and associated genera.</title>
        <authorList>
            <person name="Sun Z."/>
            <person name="Harris H.M."/>
            <person name="McCann A."/>
            <person name="Guo C."/>
            <person name="Argimon S."/>
            <person name="Zhang W."/>
            <person name="Yang X."/>
            <person name="Jeffery I.B."/>
            <person name="Cooney J.C."/>
            <person name="Kagawa T.F."/>
            <person name="Liu W."/>
            <person name="Song Y."/>
            <person name="Salvetti E."/>
            <person name="Wrobel A."/>
            <person name="Rasinkangas P."/>
            <person name="Parkhill J."/>
            <person name="Rea M.C."/>
            <person name="O'Sullivan O."/>
            <person name="Ritari J."/>
            <person name="Douillard F.P."/>
            <person name="Paul Ross R."/>
            <person name="Yang R."/>
            <person name="Briner A.E."/>
            <person name="Felis G.E."/>
            <person name="de Vos W.M."/>
            <person name="Barrangou R."/>
            <person name="Klaenhammer T.R."/>
            <person name="Caufield P.W."/>
            <person name="Cui Y."/>
            <person name="Zhang H."/>
            <person name="O'Toole P.W."/>
        </authorList>
    </citation>
    <scope>NUCLEOTIDE SEQUENCE [LARGE SCALE GENOMIC DNA]</scope>
    <source>
        <strain evidence="7 8">DSM 21116</strain>
    </source>
</reference>
<accession>A0A0R2CGS8</accession>
<name>A0A0R2CGS8_9LACO</name>
<dbReference type="PATRIC" id="fig|1423729.3.peg.1222"/>
<dbReference type="InterPro" id="IPR024925">
    <property type="entry name" value="Malonyl_CoA-ACP_transAc"/>
</dbReference>
<dbReference type="PIRSF" id="PIRSF000446">
    <property type="entry name" value="Mct"/>
    <property type="match status" value="1"/>
</dbReference>
<dbReference type="PANTHER" id="PTHR42681">
    <property type="entry name" value="MALONYL-COA-ACYL CARRIER PROTEIN TRANSACYLASE, MITOCHONDRIAL"/>
    <property type="match status" value="1"/>
</dbReference>
<feature type="active site" evidence="5">
    <location>
        <position position="201"/>
    </location>
</feature>
<proteinExistence type="inferred from homology"/>
<dbReference type="Pfam" id="PF00698">
    <property type="entry name" value="Acyl_transf_1"/>
    <property type="match status" value="1"/>
</dbReference>
<dbReference type="Gene3D" id="3.30.70.250">
    <property type="entry name" value="Malonyl-CoA ACP transacylase, ACP-binding"/>
    <property type="match status" value="1"/>
</dbReference>
<dbReference type="FunFam" id="3.30.70.250:FF:000001">
    <property type="entry name" value="Malonyl CoA-acyl carrier protein transacylase"/>
    <property type="match status" value="1"/>
</dbReference>
<evidence type="ECO:0000259" key="6">
    <source>
        <dbReference type="SMART" id="SM00827"/>
    </source>
</evidence>
<dbReference type="SMART" id="SM00827">
    <property type="entry name" value="PKS_AT"/>
    <property type="match status" value="1"/>
</dbReference>
<evidence type="ECO:0000313" key="7">
    <source>
        <dbReference type="EMBL" id="KRM90306.1"/>
    </source>
</evidence>